<feature type="domain" description="RNA polymerase sigma-70 region 2" evidence="6">
    <location>
        <begin position="41"/>
        <end position="107"/>
    </location>
</feature>
<dbReference type="Gene3D" id="1.10.10.10">
    <property type="entry name" value="Winged helix-like DNA-binding domain superfamily/Winged helix DNA-binding domain"/>
    <property type="match status" value="1"/>
</dbReference>
<name>A0A6N7PZ59_9BACT</name>
<dbReference type="SUPFAM" id="SSF88946">
    <property type="entry name" value="Sigma2 domain of RNA polymerase sigma factors"/>
    <property type="match status" value="1"/>
</dbReference>
<comment type="caution">
    <text evidence="8">The sequence shown here is derived from an EMBL/GenBank/DDBJ whole genome shotgun (WGS) entry which is preliminary data.</text>
</comment>
<evidence type="ECO:0000256" key="2">
    <source>
        <dbReference type="ARBA" id="ARBA00023015"/>
    </source>
</evidence>
<comment type="similarity">
    <text evidence="1">Belongs to the sigma-70 factor family. ECF subfamily.</text>
</comment>
<dbReference type="AlphaFoldDB" id="A0A6N7PZ59"/>
<keyword evidence="4" id="KW-0804">Transcription</keyword>
<dbReference type="InterPro" id="IPR039425">
    <property type="entry name" value="RNA_pol_sigma-70-like"/>
</dbReference>
<evidence type="ECO:0000256" key="1">
    <source>
        <dbReference type="ARBA" id="ARBA00010641"/>
    </source>
</evidence>
<dbReference type="InterPro" id="IPR013249">
    <property type="entry name" value="RNA_pol_sigma70_r4_t2"/>
</dbReference>
<evidence type="ECO:0000256" key="5">
    <source>
        <dbReference type="SAM" id="MobiDB-lite"/>
    </source>
</evidence>
<evidence type="ECO:0000256" key="4">
    <source>
        <dbReference type="ARBA" id="ARBA00023163"/>
    </source>
</evidence>
<organism evidence="8 9">
    <name type="scientific">Polyangium spumosum</name>
    <dbReference type="NCBI Taxonomy" id="889282"/>
    <lineage>
        <taxon>Bacteria</taxon>
        <taxon>Pseudomonadati</taxon>
        <taxon>Myxococcota</taxon>
        <taxon>Polyangia</taxon>
        <taxon>Polyangiales</taxon>
        <taxon>Polyangiaceae</taxon>
        <taxon>Polyangium</taxon>
    </lineage>
</organism>
<dbReference type="Proteomes" id="UP000440224">
    <property type="component" value="Unassembled WGS sequence"/>
</dbReference>
<dbReference type="EMBL" id="WJIE01000005">
    <property type="protein sequence ID" value="MRG93991.1"/>
    <property type="molecule type" value="Genomic_DNA"/>
</dbReference>
<sequence length="211" mass="23522">MPPSASLPAALSSPLGPEPKATARPGGGEPQAVVPPFEAVYEEHFDLVFRNVRRLGVPDALVDDAVQEVFLVVYRRLGQFEGRSSLKTWICSIVTRVASDHRRALRRKSPHACGKAEAVDVDTVVDERAEGPHEHTVRLEGARLLHKLLDELEFDKRTVLVLAELEGMTAPEIADALGENVNTMYARLRAARRDFDQAVARERARDTWRLR</sequence>
<keyword evidence="2" id="KW-0805">Transcription regulation</keyword>
<dbReference type="InterPro" id="IPR036388">
    <property type="entry name" value="WH-like_DNA-bd_sf"/>
</dbReference>
<keyword evidence="9" id="KW-1185">Reference proteome</keyword>
<dbReference type="InterPro" id="IPR007627">
    <property type="entry name" value="RNA_pol_sigma70_r2"/>
</dbReference>
<dbReference type="Pfam" id="PF08281">
    <property type="entry name" value="Sigma70_r4_2"/>
    <property type="match status" value="1"/>
</dbReference>
<dbReference type="InterPro" id="IPR014284">
    <property type="entry name" value="RNA_pol_sigma-70_dom"/>
</dbReference>
<dbReference type="InterPro" id="IPR013324">
    <property type="entry name" value="RNA_pol_sigma_r3/r4-like"/>
</dbReference>
<evidence type="ECO:0000256" key="3">
    <source>
        <dbReference type="ARBA" id="ARBA00023082"/>
    </source>
</evidence>
<protein>
    <submittedName>
        <fullName evidence="8">Sigma-70 family RNA polymerase sigma factor</fullName>
    </submittedName>
</protein>
<proteinExistence type="inferred from homology"/>
<dbReference type="SUPFAM" id="SSF88659">
    <property type="entry name" value="Sigma3 and sigma4 domains of RNA polymerase sigma factors"/>
    <property type="match status" value="1"/>
</dbReference>
<dbReference type="GO" id="GO:0006352">
    <property type="term" value="P:DNA-templated transcription initiation"/>
    <property type="evidence" value="ECO:0007669"/>
    <property type="project" value="InterPro"/>
</dbReference>
<gene>
    <name evidence="8" type="ORF">GF068_19015</name>
</gene>
<dbReference type="Gene3D" id="1.10.1740.10">
    <property type="match status" value="1"/>
</dbReference>
<evidence type="ECO:0000313" key="9">
    <source>
        <dbReference type="Proteomes" id="UP000440224"/>
    </source>
</evidence>
<dbReference type="GO" id="GO:0016987">
    <property type="term" value="F:sigma factor activity"/>
    <property type="evidence" value="ECO:0007669"/>
    <property type="project" value="UniProtKB-KW"/>
</dbReference>
<dbReference type="InterPro" id="IPR013325">
    <property type="entry name" value="RNA_pol_sigma_r2"/>
</dbReference>
<reference evidence="8 9" key="1">
    <citation type="submission" date="2019-10" db="EMBL/GenBank/DDBJ databases">
        <title>A soil myxobacterium in the family Polyangiaceae.</title>
        <authorList>
            <person name="Li Y."/>
            <person name="Wang J."/>
        </authorList>
    </citation>
    <scope>NUCLEOTIDE SEQUENCE [LARGE SCALE GENOMIC DNA]</scope>
    <source>
        <strain evidence="8 9">DSM 14734</strain>
    </source>
</reference>
<dbReference type="Pfam" id="PF04542">
    <property type="entry name" value="Sigma70_r2"/>
    <property type="match status" value="1"/>
</dbReference>
<evidence type="ECO:0000259" key="7">
    <source>
        <dbReference type="Pfam" id="PF08281"/>
    </source>
</evidence>
<accession>A0A6N7PZ59</accession>
<dbReference type="PANTHER" id="PTHR43133:SF25">
    <property type="entry name" value="RNA POLYMERASE SIGMA FACTOR RFAY-RELATED"/>
    <property type="match status" value="1"/>
</dbReference>
<keyword evidence="3" id="KW-0731">Sigma factor</keyword>
<evidence type="ECO:0000259" key="6">
    <source>
        <dbReference type="Pfam" id="PF04542"/>
    </source>
</evidence>
<dbReference type="GO" id="GO:0003677">
    <property type="term" value="F:DNA binding"/>
    <property type="evidence" value="ECO:0007669"/>
    <property type="project" value="InterPro"/>
</dbReference>
<dbReference type="NCBIfam" id="TIGR02937">
    <property type="entry name" value="sigma70-ECF"/>
    <property type="match status" value="1"/>
</dbReference>
<feature type="region of interest" description="Disordered" evidence="5">
    <location>
        <begin position="1"/>
        <end position="31"/>
    </location>
</feature>
<dbReference type="PANTHER" id="PTHR43133">
    <property type="entry name" value="RNA POLYMERASE ECF-TYPE SIGMA FACTO"/>
    <property type="match status" value="1"/>
</dbReference>
<dbReference type="OrthoDB" id="5504212at2"/>
<feature type="compositionally biased region" description="Low complexity" evidence="5">
    <location>
        <begin position="1"/>
        <end position="15"/>
    </location>
</feature>
<feature type="domain" description="RNA polymerase sigma factor 70 region 4 type 2" evidence="7">
    <location>
        <begin position="143"/>
        <end position="193"/>
    </location>
</feature>
<evidence type="ECO:0000313" key="8">
    <source>
        <dbReference type="EMBL" id="MRG93991.1"/>
    </source>
</evidence>